<dbReference type="Proteomes" id="UP001187471">
    <property type="component" value="Unassembled WGS sequence"/>
</dbReference>
<comment type="caution">
    <text evidence="1">The sequence shown here is derived from an EMBL/GenBank/DDBJ whole genome shotgun (WGS) entry which is preliminary data.</text>
</comment>
<dbReference type="EMBL" id="JAVXUO010000787">
    <property type="protein sequence ID" value="KAK2989086.1"/>
    <property type="molecule type" value="Genomic_DNA"/>
</dbReference>
<gene>
    <name evidence="1" type="ORF">RJ640_018875</name>
</gene>
<keyword evidence="2" id="KW-1185">Reference proteome</keyword>
<sequence>MIIPVQFADLHSSRGGFQGVDGEGEEVKAVTGGGVTNLVHDLGYRHELAGGAGELLAALYDGVGVHHRHHYALRRLAAPDEDSLGGSGGCGGGGSGGRVDFMHNVHVTEDHEHYMPQGIPTRSNCRLANWVLVGCEVEVIDSITALISGQAGGEVIVAFFRLPDLLNRHLLDLFLDPEYDEPLSKARGAMMTLYLAEEATCVPRIMTESKTS</sequence>
<evidence type="ECO:0000313" key="2">
    <source>
        <dbReference type="Proteomes" id="UP001187471"/>
    </source>
</evidence>
<evidence type="ECO:0000313" key="1">
    <source>
        <dbReference type="EMBL" id="KAK2989086.1"/>
    </source>
</evidence>
<reference evidence="1" key="1">
    <citation type="submission" date="2022-12" db="EMBL/GenBank/DDBJ databases">
        <title>Draft genome assemblies for two species of Escallonia (Escalloniales).</title>
        <authorList>
            <person name="Chanderbali A."/>
            <person name="Dervinis C."/>
            <person name="Anghel I."/>
            <person name="Soltis D."/>
            <person name="Soltis P."/>
            <person name="Zapata F."/>
        </authorList>
    </citation>
    <scope>NUCLEOTIDE SEQUENCE</scope>
    <source>
        <strain evidence="1">UCBG92.1500</strain>
        <tissue evidence="1">Leaf</tissue>
    </source>
</reference>
<protein>
    <submittedName>
        <fullName evidence="1">Uncharacterized protein</fullName>
    </submittedName>
</protein>
<organism evidence="1 2">
    <name type="scientific">Escallonia rubra</name>
    <dbReference type="NCBI Taxonomy" id="112253"/>
    <lineage>
        <taxon>Eukaryota</taxon>
        <taxon>Viridiplantae</taxon>
        <taxon>Streptophyta</taxon>
        <taxon>Embryophyta</taxon>
        <taxon>Tracheophyta</taxon>
        <taxon>Spermatophyta</taxon>
        <taxon>Magnoliopsida</taxon>
        <taxon>eudicotyledons</taxon>
        <taxon>Gunneridae</taxon>
        <taxon>Pentapetalae</taxon>
        <taxon>asterids</taxon>
        <taxon>campanulids</taxon>
        <taxon>Escalloniales</taxon>
        <taxon>Escalloniaceae</taxon>
        <taxon>Escallonia</taxon>
    </lineage>
</organism>
<dbReference type="AlphaFoldDB" id="A0AA88UNZ9"/>
<name>A0AA88UNZ9_9ASTE</name>
<accession>A0AA88UNZ9</accession>
<proteinExistence type="predicted"/>